<reference evidence="1" key="1">
    <citation type="submission" date="2009-05" db="EMBL/GenBank/DDBJ databases">
        <title>Oryza sativa Indica Group genomic DNA, chromosome 11, BAC clone:K0149H02, cultivar:Kasalath.</title>
        <authorList>
            <person name="Matsumoto T."/>
            <person name="Wu J."/>
            <person name="Kanamori H."/>
        </authorList>
    </citation>
    <scope>NUCLEOTIDE SEQUENCE</scope>
</reference>
<dbReference type="EMBL" id="AP011490">
    <property type="protein sequence ID" value="BBD82549.1"/>
    <property type="molecule type" value="Genomic_DNA"/>
</dbReference>
<gene>
    <name evidence="1" type="primary">K0149H02.24</name>
</gene>
<sequence length="114" mass="13063">MAGGPPLQCLFLSFSKDDCQWKDKRSLELHHYRKSVVTVEIEVGLCIGWTTYRLDIECELIKVDEANGRYSRYGIDNSRFGGNLTNTIRLPINTIRLSIVHCLVDLAERANPYM</sequence>
<name>A0A679B9J6_ORYSI</name>
<proteinExistence type="predicted"/>
<protein>
    <submittedName>
        <fullName evidence="1">Uncharacterized protein</fullName>
    </submittedName>
</protein>
<evidence type="ECO:0000313" key="1">
    <source>
        <dbReference type="EMBL" id="BBD82549.1"/>
    </source>
</evidence>
<organism evidence="1">
    <name type="scientific">Oryza sativa subsp. indica</name>
    <name type="common">Rice</name>
    <dbReference type="NCBI Taxonomy" id="39946"/>
    <lineage>
        <taxon>Eukaryota</taxon>
        <taxon>Viridiplantae</taxon>
        <taxon>Streptophyta</taxon>
        <taxon>Embryophyta</taxon>
        <taxon>Tracheophyta</taxon>
        <taxon>Spermatophyta</taxon>
        <taxon>Magnoliopsida</taxon>
        <taxon>Liliopsida</taxon>
        <taxon>Poales</taxon>
        <taxon>Poaceae</taxon>
        <taxon>BOP clade</taxon>
        <taxon>Oryzoideae</taxon>
        <taxon>Oryzeae</taxon>
        <taxon>Oryzinae</taxon>
        <taxon>Oryza</taxon>
        <taxon>Oryza sativa</taxon>
    </lineage>
</organism>
<accession>A0A679B9J6</accession>
<dbReference type="AlphaFoldDB" id="A0A679B9J6"/>